<dbReference type="Gene3D" id="1.10.486.10">
    <property type="entry name" value="PCRA, domain 4"/>
    <property type="match status" value="1"/>
</dbReference>
<protein>
    <recommendedName>
        <fullName evidence="4">PCNA-interacting partner</fullName>
    </recommendedName>
    <alternativeName>
        <fullName evidence="10">PARP-1 binding protein</fullName>
    </alternativeName>
    <alternativeName>
        <fullName evidence="11">PARP1-binding protein</fullName>
    </alternativeName>
</protein>
<dbReference type="SUPFAM" id="SSF52540">
    <property type="entry name" value="P-loop containing nucleoside triphosphate hydrolases"/>
    <property type="match status" value="1"/>
</dbReference>
<dbReference type="PANTHER" id="PTHR32121:SF0">
    <property type="entry name" value="PCNA-INTERACTING PARTNER"/>
    <property type="match status" value="1"/>
</dbReference>
<keyword evidence="6" id="KW-0227">DNA damage</keyword>
<gene>
    <name evidence="14" type="primary">LOC116297180</name>
</gene>
<accession>A0A6P8HXW7</accession>
<dbReference type="GO" id="GO:0006281">
    <property type="term" value="P:DNA repair"/>
    <property type="evidence" value="ECO:0007669"/>
    <property type="project" value="UniProtKB-KW"/>
</dbReference>
<dbReference type="FunCoup" id="A0A6P8HXW7">
    <property type="interactions" value="701"/>
</dbReference>
<evidence type="ECO:0000256" key="5">
    <source>
        <dbReference type="ARBA" id="ARBA00022490"/>
    </source>
</evidence>
<evidence type="ECO:0000256" key="11">
    <source>
        <dbReference type="ARBA" id="ARBA00032731"/>
    </source>
</evidence>
<keyword evidence="8" id="KW-0234">DNA repair</keyword>
<feature type="compositionally biased region" description="Basic and acidic residues" evidence="12">
    <location>
        <begin position="616"/>
        <end position="629"/>
    </location>
</feature>
<feature type="region of interest" description="Disordered" evidence="12">
    <location>
        <begin position="519"/>
        <end position="565"/>
    </location>
</feature>
<dbReference type="InParanoid" id="A0A6P8HXW7"/>
<comment type="similarity">
    <text evidence="3">Belongs to the PARI family.</text>
</comment>
<dbReference type="GO" id="GO:0003677">
    <property type="term" value="F:DNA binding"/>
    <property type="evidence" value="ECO:0007669"/>
    <property type="project" value="UniProtKB-KW"/>
</dbReference>
<feature type="compositionally biased region" description="Polar residues" evidence="12">
    <location>
        <begin position="688"/>
        <end position="702"/>
    </location>
</feature>
<proteinExistence type="inferred from homology"/>
<evidence type="ECO:0000256" key="6">
    <source>
        <dbReference type="ARBA" id="ARBA00022763"/>
    </source>
</evidence>
<dbReference type="AlphaFoldDB" id="A0A6P8HXW7"/>
<evidence type="ECO:0000256" key="8">
    <source>
        <dbReference type="ARBA" id="ARBA00023204"/>
    </source>
</evidence>
<dbReference type="OrthoDB" id="6427080at2759"/>
<feature type="region of interest" description="Disordered" evidence="12">
    <location>
        <begin position="579"/>
        <end position="702"/>
    </location>
</feature>
<dbReference type="GO" id="GO:0005737">
    <property type="term" value="C:cytoplasm"/>
    <property type="evidence" value="ECO:0007669"/>
    <property type="project" value="UniProtKB-SubCell"/>
</dbReference>
<evidence type="ECO:0000256" key="12">
    <source>
        <dbReference type="SAM" id="MobiDB-lite"/>
    </source>
</evidence>
<evidence type="ECO:0000256" key="10">
    <source>
        <dbReference type="ARBA" id="ARBA00031632"/>
    </source>
</evidence>
<sequence length="702" mass="79489">MDADVYCVLEVKGKQDIDLILQRINESSDNENDSNRKVLAMGDVLNSTRSTYGNPNEFLGQCEEHSLLHPLELCVEIYRKHCSKSPPFCNSIYGLTDQLISLQIVMAQKNKEKSGEFEADTLDVISTHQQLIESKLYGLSSVKDPEILQIIEDYGKFLADCNAMDYADIINCVSQCFQASDNNTKELYQNQQYIILGIPTTVFEMEILQLLIGARNIVLLSPNQGKSTITSDKFNEIIKDRFDANKHMEEVVPRTQESVMPSTPVHVTKKQTCQVTPQHQTGTNDRQGSVCLSGGQSPILSQSPFSQGRRTMGQELSVVMSYLQLLLNSRDELALARVINTPDRELGVRKFTKIKRLAREKNMSMYQMVTSFILQIRLGGKSYAPSTENPLWLMTKGLGDFVSFFQKLQNILEEEPDAKSAVTKILWNLQSTFIRGTDGTISKEDVKKAISYLKTQIDGVLNSSAKKHTDELKPEPDKNMIGSESYLLLCTLLDKNVLYDYQEKELSIALKTPSRKQGTTCSLLTKFRSPDAPTPEKVESPGANQNRTTENPEHRKRQGRSVYGDISWANPAVTIETRKSIWQNNDDNNINQEQQTRKPCGMLTTGETPKSSSRKRTFDDTCDTLKDKSSSPLRKRPFESKDDQENIINKQTKPTAKRGLLRMHQMTEPGKKKPQRTNTVPKKKQKSVKLTQGQKQMTHFFR</sequence>
<dbReference type="Proteomes" id="UP000515163">
    <property type="component" value="Unplaced"/>
</dbReference>
<keyword evidence="5" id="KW-0963">Cytoplasm</keyword>
<organism evidence="13 14">
    <name type="scientific">Actinia tenebrosa</name>
    <name type="common">Australian red waratah sea anemone</name>
    <dbReference type="NCBI Taxonomy" id="6105"/>
    <lineage>
        <taxon>Eukaryota</taxon>
        <taxon>Metazoa</taxon>
        <taxon>Cnidaria</taxon>
        <taxon>Anthozoa</taxon>
        <taxon>Hexacorallia</taxon>
        <taxon>Actiniaria</taxon>
        <taxon>Actiniidae</taxon>
        <taxon>Actinia</taxon>
    </lineage>
</organism>
<dbReference type="GO" id="GO:2000042">
    <property type="term" value="P:negative regulation of double-strand break repair via homologous recombination"/>
    <property type="evidence" value="ECO:0007669"/>
    <property type="project" value="InterPro"/>
</dbReference>
<evidence type="ECO:0000313" key="13">
    <source>
        <dbReference type="Proteomes" id="UP000515163"/>
    </source>
</evidence>
<feature type="compositionally biased region" description="Low complexity" evidence="12">
    <location>
        <begin position="583"/>
        <end position="594"/>
    </location>
</feature>
<dbReference type="GO" id="GO:0005634">
    <property type="term" value="C:nucleus"/>
    <property type="evidence" value="ECO:0007669"/>
    <property type="project" value="UniProtKB-SubCell"/>
</dbReference>
<keyword evidence="7" id="KW-0238">DNA-binding</keyword>
<keyword evidence="13" id="KW-1185">Reference proteome</keyword>
<evidence type="ECO:0000313" key="14">
    <source>
        <dbReference type="RefSeq" id="XP_031561209.1"/>
    </source>
</evidence>
<comment type="subcellular location">
    <subcellularLocation>
        <location evidence="2">Cytoplasm</location>
    </subcellularLocation>
    <subcellularLocation>
        <location evidence="1">Nucleus</location>
    </subcellularLocation>
</comment>
<name>A0A6P8HXW7_ACTTE</name>
<dbReference type="GeneID" id="116297180"/>
<reference evidence="14" key="1">
    <citation type="submission" date="2025-08" db="UniProtKB">
        <authorList>
            <consortium name="RefSeq"/>
        </authorList>
    </citation>
    <scope>IDENTIFICATION</scope>
    <source>
        <tissue evidence="14">Tentacle</tissue>
    </source>
</reference>
<dbReference type="InterPro" id="IPR038932">
    <property type="entry name" value="PARPBP"/>
</dbReference>
<dbReference type="RefSeq" id="XP_031561209.1">
    <property type="nucleotide sequence ID" value="XM_031705349.1"/>
</dbReference>
<keyword evidence="9" id="KW-0539">Nucleus</keyword>
<dbReference type="InterPro" id="IPR027417">
    <property type="entry name" value="P-loop_NTPase"/>
</dbReference>
<evidence type="ECO:0000256" key="9">
    <source>
        <dbReference type="ARBA" id="ARBA00023242"/>
    </source>
</evidence>
<dbReference type="GO" id="GO:0000785">
    <property type="term" value="C:chromatin"/>
    <property type="evidence" value="ECO:0007669"/>
    <property type="project" value="TreeGrafter"/>
</dbReference>
<evidence type="ECO:0000256" key="3">
    <source>
        <dbReference type="ARBA" id="ARBA00009135"/>
    </source>
</evidence>
<dbReference type="PANTHER" id="PTHR32121">
    <property type="entry name" value="PCNA-INTERACTING PARTNER"/>
    <property type="match status" value="1"/>
</dbReference>
<evidence type="ECO:0000256" key="1">
    <source>
        <dbReference type="ARBA" id="ARBA00004123"/>
    </source>
</evidence>
<evidence type="ECO:0000256" key="4">
    <source>
        <dbReference type="ARBA" id="ARBA00014320"/>
    </source>
</evidence>
<dbReference type="KEGG" id="aten:116297180"/>
<evidence type="ECO:0000256" key="2">
    <source>
        <dbReference type="ARBA" id="ARBA00004496"/>
    </source>
</evidence>
<evidence type="ECO:0000256" key="7">
    <source>
        <dbReference type="ARBA" id="ARBA00023125"/>
    </source>
</evidence>